<dbReference type="Gene3D" id="2.30.42.10">
    <property type="match status" value="1"/>
</dbReference>
<feature type="domain" description="PDZ" evidence="2">
    <location>
        <begin position="92"/>
        <end position="181"/>
    </location>
</feature>
<dbReference type="WBParaSite" id="nRc.2.0.1.t12541-RA">
    <property type="protein sequence ID" value="nRc.2.0.1.t12541-RA"/>
    <property type="gene ID" value="nRc.2.0.1.g12541"/>
</dbReference>
<evidence type="ECO:0000256" key="1">
    <source>
        <dbReference type="SAM" id="MobiDB-lite"/>
    </source>
</evidence>
<dbReference type="InterPro" id="IPR001478">
    <property type="entry name" value="PDZ"/>
</dbReference>
<feature type="compositionally biased region" description="Low complexity" evidence="1">
    <location>
        <begin position="322"/>
        <end position="357"/>
    </location>
</feature>
<dbReference type="SUPFAM" id="SSF50156">
    <property type="entry name" value="PDZ domain-like"/>
    <property type="match status" value="1"/>
</dbReference>
<protein>
    <submittedName>
        <fullName evidence="4">PDZ domain-containing protein</fullName>
    </submittedName>
</protein>
<organism evidence="3 4">
    <name type="scientific">Romanomermis culicivorax</name>
    <name type="common">Nematode worm</name>
    <dbReference type="NCBI Taxonomy" id="13658"/>
    <lineage>
        <taxon>Eukaryota</taxon>
        <taxon>Metazoa</taxon>
        <taxon>Ecdysozoa</taxon>
        <taxon>Nematoda</taxon>
        <taxon>Enoplea</taxon>
        <taxon>Dorylaimia</taxon>
        <taxon>Mermithida</taxon>
        <taxon>Mermithoidea</taxon>
        <taxon>Mermithidae</taxon>
        <taxon>Romanomermis</taxon>
    </lineage>
</organism>
<reference evidence="4" key="1">
    <citation type="submission" date="2022-11" db="UniProtKB">
        <authorList>
            <consortium name="WormBaseParasite"/>
        </authorList>
    </citation>
    <scope>IDENTIFICATION</scope>
</reference>
<dbReference type="AlphaFoldDB" id="A0A915IGU9"/>
<feature type="compositionally biased region" description="Low complexity" evidence="1">
    <location>
        <begin position="467"/>
        <end position="482"/>
    </location>
</feature>
<proteinExistence type="predicted"/>
<evidence type="ECO:0000259" key="2">
    <source>
        <dbReference type="PROSITE" id="PS50106"/>
    </source>
</evidence>
<feature type="region of interest" description="Disordered" evidence="1">
    <location>
        <begin position="261"/>
        <end position="409"/>
    </location>
</feature>
<dbReference type="CDD" id="cd00136">
    <property type="entry name" value="PDZ_canonical"/>
    <property type="match status" value="1"/>
</dbReference>
<name>A0A915IGU9_ROMCU</name>
<dbReference type="SMART" id="SM00228">
    <property type="entry name" value="PDZ"/>
    <property type="match status" value="1"/>
</dbReference>
<evidence type="ECO:0000313" key="3">
    <source>
        <dbReference type="Proteomes" id="UP000887565"/>
    </source>
</evidence>
<feature type="compositionally biased region" description="Polar residues" evidence="1">
    <location>
        <begin position="360"/>
        <end position="379"/>
    </location>
</feature>
<dbReference type="Proteomes" id="UP000887565">
    <property type="component" value="Unplaced"/>
</dbReference>
<feature type="region of interest" description="Disordered" evidence="1">
    <location>
        <begin position="447"/>
        <end position="482"/>
    </location>
</feature>
<sequence>MFSIITAASWRPPSATCVEFPTTTIDGQILDQNHREKDYVYKDYMVSSSSKMENNNIDAFNMSSNQHIDRNNEAGETSIGADNKHGEQGIEAIEFVTDNQYDIDTLGLRLSGNRSVGVFVTSILAGSIAEQAPPTFFAPPFFPPPLFYESRKIFPGDQLLNVDSVALAGLTPDQVVRVLRSILAAKSRVTITVVHPWADRMCSQPSTSRRYLTMPQVVKTSVVVHQPKIENVVEKEIEQQCGEESTPHTINTGAAAIVPVASRAPSSRSSLRKQDAEGHRTRSSRSKVAPLSIKYPSKEAISSDGSMIPSPDLTTDQSAIKLSPSTLLTTSSNRRPSKSARSISADSSPTTSSTALALDGTSSNNHADGGSSSIGSSTPDVVESSDGRRSSFTVMTRDVSSAKSDSLNVPAPTNFRLGQFINAVGQRKSLTKNFSNDELPLVSFDQLTQSSSSSSGGKYERRDRNDSSQSKSSKGSTRSNKSQELSWHCPVCLDGASRVDRTQRRMMSTVCG</sequence>
<accession>A0A915IGU9</accession>
<feature type="compositionally biased region" description="Polar residues" evidence="1">
    <location>
        <begin position="390"/>
        <end position="407"/>
    </location>
</feature>
<dbReference type="PROSITE" id="PS50106">
    <property type="entry name" value="PDZ"/>
    <property type="match status" value="1"/>
</dbReference>
<dbReference type="InterPro" id="IPR036034">
    <property type="entry name" value="PDZ_sf"/>
</dbReference>
<keyword evidence="3" id="KW-1185">Reference proteome</keyword>
<evidence type="ECO:0000313" key="4">
    <source>
        <dbReference type="WBParaSite" id="nRc.2.0.1.t12541-RA"/>
    </source>
</evidence>